<feature type="region of interest" description="Disordered" evidence="1">
    <location>
        <begin position="79"/>
        <end position="98"/>
    </location>
</feature>
<dbReference type="Proteomes" id="UP000223891">
    <property type="component" value="Segment"/>
</dbReference>
<name>A0A1L2CVR8_9CAUD</name>
<keyword evidence="2" id="KW-0472">Membrane</keyword>
<protein>
    <submittedName>
        <fullName evidence="3">Putative membrane protein</fullName>
    </submittedName>
</protein>
<dbReference type="EMBL" id="KU574722">
    <property type="protein sequence ID" value="AMM44109.1"/>
    <property type="molecule type" value="Genomic_DNA"/>
</dbReference>
<evidence type="ECO:0000256" key="2">
    <source>
        <dbReference type="SAM" id="Phobius"/>
    </source>
</evidence>
<proteinExistence type="predicted"/>
<evidence type="ECO:0000313" key="3">
    <source>
        <dbReference type="EMBL" id="AMM44109.1"/>
    </source>
</evidence>
<evidence type="ECO:0000313" key="4">
    <source>
        <dbReference type="Proteomes" id="UP000223891"/>
    </source>
</evidence>
<gene>
    <name evidence="3" type="ORF">CBB_546</name>
</gene>
<sequence>MNKEDMIVEAAKRTLVELKKQVKSTPPMVVPFAVVGLIVGHWWATVVVIILMLVWEGYEHYNDVVAEEVAGIKSASKEAADSANNVQSEEVSTENKEQ</sequence>
<keyword evidence="4" id="KW-1185">Reference proteome</keyword>
<organism evidence="3 4">
    <name type="scientific">Pectobacterium phage vB_PcaM_CBB</name>
    <dbReference type="NCBI Taxonomy" id="2772511"/>
    <lineage>
        <taxon>Viruses</taxon>
        <taxon>Duplodnaviria</taxon>
        <taxon>Heunggongvirae</taxon>
        <taxon>Uroviricota</taxon>
        <taxon>Caudoviricetes</taxon>
        <taxon>Mimasvirus</taxon>
        <taxon>Mimasvirus CBB</taxon>
    </lineage>
</organism>
<feature type="transmembrane region" description="Helical" evidence="2">
    <location>
        <begin position="29"/>
        <end position="55"/>
    </location>
</feature>
<evidence type="ECO:0000256" key="1">
    <source>
        <dbReference type="SAM" id="MobiDB-lite"/>
    </source>
</evidence>
<reference evidence="4" key="1">
    <citation type="submission" date="2016-01" db="EMBL/GenBank/DDBJ databases">
        <title>Isolation and Characterization of Enterobacteria phage CBB.</title>
        <authorList>
            <person name="Buttimer C.T.H."/>
            <person name="Hendrix H."/>
            <person name="Alexandre H."/>
            <person name="O'Mahony J."/>
            <person name="Lavigne R."/>
            <person name="Coffey A."/>
        </authorList>
    </citation>
    <scope>NUCLEOTIDE SEQUENCE [LARGE SCALE GENOMIC DNA]</scope>
</reference>
<keyword evidence="2" id="KW-0812">Transmembrane</keyword>
<accession>A0A1L2CVR8</accession>
<keyword evidence="2" id="KW-1133">Transmembrane helix</keyword>